<gene>
    <name evidence="2" type="ORF">PXEA_LOCUS16861</name>
</gene>
<evidence type="ECO:0000313" key="2">
    <source>
        <dbReference type="EMBL" id="VEL23421.1"/>
    </source>
</evidence>
<name>A0A3S5BGJ6_9PLAT</name>
<dbReference type="Proteomes" id="UP000784294">
    <property type="component" value="Unassembled WGS sequence"/>
</dbReference>
<evidence type="ECO:0000313" key="3">
    <source>
        <dbReference type="Proteomes" id="UP000784294"/>
    </source>
</evidence>
<comment type="caution">
    <text evidence="2">The sequence shown here is derived from an EMBL/GenBank/DDBJ whole genome shotgun (WGS) entry which is preliminary data.</text>
</comment>
<keyword evidence="3" id="KW-1185">Reference proteome</keyword>
<proteinExistence type="predicted"/>
<evidence type="ECO:0000256" key="1">
    <source>
        <dbReference type="SAM" id="MobiDB-lite"/>
    </source>
</evidence>
<accession>A0A3S5BGJ6</accession>
<reference evidence="2" key="1">
    <citation type="submission" date="2018-11" db="EMBL/GenBank/DDBJ databases">
        <authorList>
            <consortium name="Pathogen Informatics"/>
        </authorList>
    </citation>
    <scope>NUCLEOTIDE SEQUENCE</scope>
</reference>
<feature type="compositionally biased region" description="Polar residues" evidence="1">
    <location>
        <begin position="58"/>
        <end position="69"/>
    </location>
</feature>
<dbReference type="EMBL" id="CAAALY010061799">
    <property type="protein sequence ID" value="VEL23421.1"/>
    <property type="molecule type" value="Genomic_DNA"/>
</dbReference>
<feature type="compositionally biased region" description="Acidic residues" evidence="1">
    <location>
        <begin position="122"/>
        <end position="143"/>
    </location>
</feature>
<sequence>MLFTIRDRSFKTIIRFGVRGGWMSVTRCRKREAVLLVSSKNKIKSPESSGKNNYKIKSPQNKYITSPNDDSYEEEVNSDCPKSASAVEVTLVTLKRHFKFDNWLKSLDVQAKRKKSTKNSSDESEASSDEDMSAEAEEDEEELELRCDGPSEIHNAKSLNIDSPVKDLETSIHLKTQRRRLACTFFLFLSFIYGRIKVTQPSYK</sequence>
<organism evidence="2 3">
    <name type="scientific">Protopolystoma xenopodis</name>
    <dbReference type="NCBI Taxonomy" id="117903"/>
    <lineage>
        <taxon>Eukaryota</taxon>
        <taxon>Metazoa</taxon>
        <taxon>Spiralia</taxon>
        <taxon>Lophotrochozoa</taxon>
        <taxon>Platyhelminthes</taxon>
        <taxon>Monogenea</taxon>
        <taxon>Polyopisthocotylea</taxon>
        <taxon>Polystomatidea</taxon>
        <taxon>Polystomatidae</taxon>
        <taxon>Protopolystoma</taxon>
    </lineage>
</organism>
<feature type="region of interest" description="Disordered" evidence="1">
    <location>
        <begin position="114"/>
        <end position="146"/>
    </location>
</feature>
<feature type="region of interest" description="Disordered" evidence="1">
    <location>
        <begin position="42"/>
        <end position="79"/>
    </location>
</feature>
<protein>
    <submittedName>
        <fullName evidence="2">Uncharacterized protein</fullName>
    </submittedName>
</protein>
<dbReference type="AlphaFoldDB" id="A0A3S5BGJ6"/>